<feature type="transmembrane region" description="Helical" evidence="2">
    <location>
        <begin position="350"/>
        <end position="374"/>
    </location>
</feature>
<keyword evidence="2" id="KW-0472">Membrane</keyword>
<name>A0ABR4C018_9HELO</name>
<proteinExistence type="predicted"/>
<feature type="region of interest" description="Disordered" evidence="1">
    <location>
        <begin position="210"/>
        <end position="272"/>
    </location>
</feature>
<feature type="domain" description="Vacuolar sorting protein Vps3844 N-terminal" evidence="5">
    <location>
        <begin position="38"/>
        <end position="141"/>
    </location>
</feature>
<organism evidence="6 7">
    <name type="scientific">Oculimacula yallundae</name>
    <dbReference type="NCBI Taxonomy" id="86028"/>
    <lineage>
        <taxon>Eukaryota</taxon>
        <taxon>Fungi</taxon>
        <taxon>Dikarya</taxon>
        <taxon>Ascomycota</taxon>
        <taxon>Pezizomycotina</taxon>
        <taxon>Leotiomycetes</taxon>
        <taxon>Helotiales</taxon>
        <taxon>Ploettnerulaceae</taxon>
        <taxon>Oculimacula</taxon>
    </lineage>
</organism>
<gene>
    <name evidence="6" type="ORF">VTL71DRAFT_5054</name>
</gene>
<dbReference type="InterPro" id="IPR053065">
    <property type="entry name" value="Archenteron_Induction-Rel"/>
</dbReference>
<feature type="chain" id="PRO_5046774276" description="DUF3844 domain-containing protein" evidence="3">
    <location>
        <begin position="19"/>
        <end position="396"/>
    </location>
</feature>
<dbReference type="EMBL" id="JAZHXI010000015">
    <property type="protein sequence ID" value="KAL2063249.1"/>
    <property type="molecule type" value="Genomic_DNA"/>
</dbReference>
<protein>
    <recommendedName>
        <fullName evidence="8">DUF3844 domain-containing protein</fullName>
    </recommendedName>
</protein>
<dbReference type="PANTHER" id="PTHR36853:SF1">
    <property type="entry name" value="DUF3844 DOMAIN-CONTAINING PROTEIN"/>
    <property type="match status" value="1"/>
</dbReference>
<accession>A0ABR4C018</accession>
<evidence type="ECO:0000259" key="4">
    <source>
        <dbReference type="Pfam" id="PF12955"/>
    </source>
</evidence>
<feature type="domain" description="Vacuolar sorting protein Vps3844 C-terminal" evidence="4">
    <location>
        <begin position="282"/>
        <end position="387"/>
    </location>
</feature>
<comment type="caution">
    <text evidence="6">The sequence shown here is derived from an EMBL/GenBank/DDBJ whole genome shotgun (WGS) entry which is preliminary data.</text>
</comment>
<evidence type="ECO:0000313" key="7">
    <source>
        <dbReference type="Proteomes" id="UP001595075"/>
    </source>
</evidence>
<evidence type="ECO:0000256" key="2">
    <source>
        <dbReference type="SAM" id="Phobius"/>
    </source>
</evidence>
<feature type="compositionally biased region" description="Polar residues" evidence="1">
    <location>
        <begin position="252"/>
        <end position="272"/>
    </location>
</feature>
<reference evidence="6 7" key="1">
    <citation type="journal article" date="2024" name="Commun. Biol.">
        <title>Comparative genomic analysis of thermophilic fungi reveals convergent evolutionary adaptations and gene losses.</title>
        <authorList>
            <person name="Steindorff A.S."/>
            <person name="Aguilar-Pontes M.V."/>
            <person name="Robinson A.J."/>
            <person name="Andreopoulos B."/>
            <person name="LaButti K."/>
            <person name="Kuo A."/>
            <person name="Mondo S."/>
            <person name="Riley R."/>
            <person name="Otillar R."/>
            <person name="Haridas S."/>
            <person name="Lipzen A."/>
            <person name="Grimwood J."/>
            <person name="Schmutz J."/>
            <person name="Clum A."/>
            <person name="Reid I.D."/>
            <person name="Moisan M.C."/>
            <person name="Butler G."/>
            <person name="Nguyen T.T.M."/>
            <person name="Dewar K."/>
            <person name="Conant G."/>
            <person name="Drula E."/>
            <person name="Henrissat B."/>
            <person name="Hansel C."/>
            <person name="Singer S."/>
            <person name="Hutchinson M.I."/>
            <person name="de Vries R.P."/>
            <person name="Natvig D.O."/>
            <person name="Powell A.J."/>
            <person name="Tsang A."/>
            <person name="Grigoriev I.V."/>
        </authorList>
    </citation>
    <scope>NUCLEOTIDE SEQUENCE [LARGE SCALE GENOMIC DNA]</scope>
    <source>
        <strain evidence="6 7">CBS 494.80</strain>
    </source>
</reference>
<keyword evidence="2" id="KW-1133">Transmembrane helix</keyword>
<evidence type="ECO:0000256" key="1">
    <source>
        <dbReference type="SAM" id="MobiDB-lite"/>
    </source>
</evidence>
<dbReference type="InterPro" id="IPR049205">
    <property type="entry name" value="Vps3844_N"/>
</dbReference>
<keyword evidence="7" id="KW-1185">Reference proteome</keyword>
<dbReference type="Pfam" id="PF12955">
    <property type="entry name" value="Vps3844_C"/>
    <property type="match status" value="1"/>
</dbReference>
<sequence>MKLTSSFLLPALIGAVSAATDANVYIFDGARRTATNTPTLSPEQARLVFAQRLGTSQYHGIGDASESTLSYINEFGGQHESLFQETTEDKAAELVLIVEGVSSETAEPLLKEWSQVEPAFTMSQPPSMVANKKLVSDLQKQAGQGGQDCSFENAINPFGDCWNGRSNAIHFDLASKGETKIDELMAAQKRLLQFAKKEAMNVVVVLMPESSRTSKTSEKPYGSYEAPSQVSSGKVRRQAAEEPMTEAPVASTPPNFNSKHLQASNSSSNSTFKPLPKLPQLCHSSKDACESSTNNCSGHGKCFKKFSTSKAACFTCACSDSKESFMFGEKKYYQQASWGGAACHKRDVSVAFWLISLFTIVMVGTVSWGIGLMYSIGEEKLPGVIGAGVSSGKTTR</sequence>
<dbReference type="Proteomes" id="UP001595075">
    <property type="component" value="Unassembled WGS sequence"/>
</dbReference>
<feature type="signal peptide" evidence="3">
    <location>
        <begin position="1"/>
        <end position="18"/>
    </location>
</feature>
<evidence type="ECO:0008006" key="8">
    <source>
        <dbReference type="Google" id="ProtNLM"/>
    </source>
</evidence>
<dbReference type="InterPro" id="IPR024382">
    <property type="entry name" value="Vps3844_C"/>
</dbReference>
<evidence type="ECO:0000313" key="6">
    <source>
        <dbReference type="EMBL" id="KAL2063249.1"/>
    </source>
</evidence>
<evidence type="ECO:0000256" key="3">
    <source>
        <dbReference type="SAM" id="SignalP"/>
    </source>
</evidence>
<keyword evidence="3" id="KW-0732">Signal</keyword>
<keyword evidence="2" id="KW-0812">Transmembrane</keyword>
<dbReference type="Pfam" id="PF21656">
    <property type="entry name" value="DUF6859"/>
    <property type="match status" value="1"/>
</dbReference>
<dbReference type="PANTHER" id="PTHR36853">
    <property type="entry name" value="EXPRESSED PROTEIN"/>
    <property type="match status" value="1"/>
</dbReference>
<evidence type="ECO:0000259" key="5">
    <source>
        <dbReference type="Pfam" id="PF21656"/>
    </source>
</evidence>